<name>A0A8B6C784_MYTGA</name>
<evidence type="ECO:0000313" key="3">
    <source>
        <dbReference type="EMBL" id="VDI00995.1"/>
    </source>
</evidence>
<feature type="compositionally biased region" description="Basic and acidic residues" evidence="1">
    <location>
        <begin position="73"/>
        <end position="82"/>
    </location>
</feature>
<dbReference type="Proteomes" id="UP000596742">
    <property type="component" value="Unassembled WGS sequence"/>
</dbReference>
<evidence type="ECO:0000256" key="1">
    <source>
        <dbReference type="SAM" id="MobiDB-lite"/>
    </source>
</evidence>
<evidence type="ECO:0000313" key="4">
    <source>
        <dbReference type="Proteomes" id="UP000596742"/>
    </source>
</evidence>
<keyword evidence="4" id="KW-1185">Reference proteome</keyword>
<accession>A0A8B6C784</accession>
<gene>
    <name evidence="3" type="ORF">MGAL_10B071557</name>
</gene>
<reference evidence="3" key="1">
    <citation type="submission" date="2018-11" db="EMBL/GenBank/DDBJ databases">
        <authorList>
            <person name="Alioto T."/>
            <person name="Alioto T."/>
        </authorList>
    </citation>
    <scope>NUCLEOTIDE SEQUENCE</scope>
</reference>
<proteinExistence type="predicted"/>
<keyword evidence="2" id="KW-1133">Transmembrane helix</keyword>
<keyword evidence="2" id="KW-0472">Membrane</keyword>
<sequence length="259" mass="28452">MEPPNEKISFEKLNVGAFGNSSYNQAYSSPPECYGKQSDLNGYIQPINENGNRISSNHGYLIVQGSIKSNLSPDKEPDEPHSWLHSGKNKKKGDHCGNHKEFSDLDNCPDSVKADSNIKQQEVKLNFPQIKYVEGPLNSPENETEKALKSSRCSPGKIVAFVMITFIIMTGLGVGAYFLILRNISKDEESASSFLPSISNKTNSSTTISVTFETTIRSTEPSTYTTTNSAALLTTPTHSQEISSGTVKNLDTQLEDVYQ</sequence>
<feature type="region of interest" description="Disordered" evidence="1">
    <location>
        <begin position="71"/>
        <end position="98"/>
    </location>
</feature>
<dbReference type="OrthoDB" id="6174960at2759"/>
<dbReference type="EMBL" id="UYJE01001298">
    <property type="protein sequence ID" value="VDI00995.1"/>
    <property type="molecule type" value="Genomic_DNA"/>
</dbReference>
<keyword evidence="2" id="KW-0812">Transmembrane</keyword>
<feature type="transmembrane region" description="Helical" evidence="2">
    <location>
        <begin position="158"/>
        <end position="180"/>
    </location>
</feature>
<dbReference type="AlphaFoldDB" id="A0A8B6C784"/>
<comment type="caution">
    <text evidence="3">The sequence shown here is derived from an EMBL/GenBank/DDBJ whole genome shotgun (WGS) entry which is preliminary data.</text>
</comment>
<organism evidence="3 4">
    <name type="scientific">Mytilus galloprovincialis</name>
    <name type="common">Mediterranean mussel</name>
    <dbReference type="NCBI Taxonomy" id="29158"/>
    <lineage>
        <taxon>Eukaryota</taxon>
        <taxon>Metazoa</taxon>
        <taxon>Spiralia</taxon>
        <taxon>Lophotrochozoa</taxon>
        <taxon>Mollusca</taxon>
        <taxon>Bivalvia</taxon>
        <taxon>Autobranchia</taxon>
        <taxon>Pteriomorphia</taxon>
        <taxon>Mytilida</taxon>
        <taxon>Mytiloidea</taxon>
        <taxon>Mytilidae</taxon>
        <taxon>Mytilinae</taxon>
        <taxon>Mytilus</taxon>
    </lineage>
</organism>
<protein>
    <submittedName>
        <fullName evidence="3">Uncharacterized protein</fullName>
    </submittedName>
</protein>
<evidence type="ECO:0000256" key="2">
    <source>
        <dbReference type="SAM" id="Phobius"/>
    </source>
</evidence>